<dbReference type="ExpressionAtlas" id="A0A5K4EMB4">
    <property type="expression patterns" value="baseline and differential"/>
</dbReference>
<dbReference type="Gene3D" id="1.25.40.10">
    <property type="entry name" value="Tetratricopeptide repeat domain"/>
    <property type="match status" value="1"/>
</dbReference>
<protein>
    <recommendedName>
        <fullName evidence="3">Tetratricopeptide repeat protein 39B</fullName>
    </recommendedName>
</protein>
<evidence type="ECO:0000256" key="1">
    <source>
        <dbReference type="SAM" id="MobiDB-lite"/>
    </source>
</evidence>
<dbReference type="SUPFAM" id="SSF81901">
    <property type="entry name" value="HCP-like"/>
    <property type="match status" value="1"/>
</dbReference>
<dbReference type="InterPro" id="IPR019412">
    <property type="entry name" value="IML2/TPR_39"/>
</dbReference>
<dbReference type="PANTHER" id="PTHR31859:SF9">
    <property type="entry name" value="TETRATRICOPEPTIDE REPEAT PROTEIN 39B"/>
    <property type="match status" value="1"/>
</dbReference>
<feature type="region of interest" description="Disordered" evidence="1">
    <location>
        <begin position="686"/>
        <end position="707"/>
    </location>
</feature>
<dbReference type="InParanoid" id="A0A5K4EMB4"/>
<dbReference type="Pfam" id="PF10300">
    <property type="entry name" value="Iml2-TPR_39"/>
    <property type="match status" value="1"/>
</dbReference>
<accession>A0A5K4EMB4</accession>
<reference evidence="2" key="1">
    <citation type="submission" date="2019-11" db="UniProtKB">
        <authorList>
            <consortium name="WormBaseParasite"/>
        </authorList>
    </citation>
    <scope>IDENTIFICATION</scope>
    <source>
        <strain evidence="2">Puerto Rican</strain>
    </source>
</reference>
<sequence>MYAAILQITYHTHSCITLSLIYYLGQWYENQSKSGNIDNSDMNNNNTNNNNVNDDTCEKLLEGIAEAKTTIDLFLNNRFEEAKNRLHMNTHSGMYQELSNSTILFIQGMATIEQENLESAKEQLKTTLKACQAKRRKAAISETFIKQTEKSRNTIYGLYTDEQAHAELCYAEGLLQLAFLSMLQDEKLTSLIKCSLKIRQCYKCYRICWRILKYRNWQNEISKSAFESGVHLGVGAFNLMISMLPRSVLKLLEFVGFSGDRQFGLEQLRLGAGMKDSLRGPLCALLLLAYDLYATHMLGDSVVSVSSEQPEHMKEARELLDYWSIIYPNSAIFLLLAGRLEEISGNLQKAIILFQRSINSQSDWIHYHHLCYWELIWCYALQADWQKAILYTEKLSLESRWSQASYRYMKAAFLLQSIEDRTAFDIKNHDGIIEKPQEVVDQLLTDIPNMVKRFGGRSLPIEKIALRKSSRYFAQNKRLTLPALELIFIWNGFKMIQSQPDAITAFIMICENKINELFQNRDTSETFYDDYCLALMLKGVCLRCRGQTFQAYMCFTEIIQSKRKLKMDTYLLPYCEMELCHLSYEEGEIDEAVKHLEKALSYKNYHLESRLHFRIHEMDTRLKENKRRLSTVTIHQEQQQSPTIKKAGSEYFLALPSIFSNNNNNNSDNKSISSFKSVDIPSNYSSSTSTSTSLTLPSSSLTKTTTTTTGVKGALSARNLSHSKNSSVETLSLTSDARRFFDEDDLDDDDETFIIDYTQDE</sequence>
<dbReference type="InterPro" id="IPR011990">
    <property type="entry name" value="TPR-like_helical_dom_sf"/>
</dbReference>
<proteinExistence type="predicted"/>
<evidence type="ECO:0008006" key="3">
    <source>
        <dbReference type="Google" id="ProtNLM"/>
    </source>
</evidence>
<organism evidence="2">
    <name type="scientific">Schistosoma mansoni</name>
    <name type="common">Blood fluke</name>
    <dbReference type="NCBI Taxonomy" id="6183"/>
    <lineage>
        <taxon>Eukaryota</taxon>
        <taxon>Metazoa</taxon>
        <taxon>Spiralia</taxon>
        <taxon>Lophotrochozoa</taxon>
        <taxon>Platyhelminthes</taxon>
        <taxon>Trematoda</taxon>
        <taxon>Digenea</taxon>
        <taxon>Strigeidida</taxon>
        <taxon>Schistosomatoidea</taxon>
        <taxon>Schistosomatidae</taxon>
        <taxon>Schistosoma</taxon>
    </lineage>
</organism>
<evidence type="ECO:0000313" key="2">
    <source>
        <dbReference type="WBParaSite" id="Smp_133370.2"/>
    </source>
</evidence>
<name>A0A5K4EMB4_SCHMA</name>
<dbReference type="WBParaSite" id="Smp_133370.2">
    <property type="protein sequence ID" value="Smp_133370.2"/>
    <property type="gene ID" value="Smp_133370"/>
</dbReference>
<dbReference type="AlphaFoldDB" id="A0A5K4EMB4"/>
<dbReference type="PANTHER" id="PTHR31859">
    <property type="entry name" value="TETRATRICOPEPTIDE REPEAT PROTEIN 39 FAMILY MEMBER"/>
    <property type="match status" value="1"/>
</dbReference>